<comment type="caution">
    <text evidence="1">The sequence shown here is derived from an EMBL/GenBank/DDBJ whole genome shotgun (WGS) entry which is preliminary data.</text>
</comment>
<dbReference type="EMBL" id="SPMX01000044">
    <property type="protein sequence ID" value="NMQ06519.1"/>
    <property type="molecule type" value="Genomic_DNA"/>
</dbReference>
<name>A0ABX1TA18_9PROT</name>
<organism evidence="1 2">
    <name type="scientific">Candidatus Accumulibacter contiguus</name>
    <dbReference type="NCBI Taxonomy" id="2954381"/>
    <lineage>
        <taxon>Bacteria</taxon>
        <taxon>Pseudomonadati</taxon>
        <taxon>Pseudomonadota</taxon>
        <taxon>Betaproteobacteria</taxon>
        <taxon>Candidatus Accumulibacter</taxon>
    </lineage>
</organism>
<evidence type="ECO:0000313" key="2">
    <source>
        <dbReference type="Proteomes" id="UP000886469"/>
    </source>
</evidence>
<dbReference type="Proteomes" id="UP000886469">
    <property type="component" value="Unassembled WGS sequence"/>
</dbReference>
<accession>A0ABX1TA18</accession>
<evidence type="ECO:0000313" key="1">
    <source>
        <dbReference type="EMBL" id="NMQ06519.1"/>
    </source>
</evidence>
<protein>
    <submittedName>
        <fullName evidence="1">Uncharacterized protein</fullName>
    </submittedName>
</protein>
<sequence length="107" mass="11717">MILEFRDATDPADACTKPIASFCTHSRRFAARDSVLAADNQAKGAIISAQLAHVEMILEQRHLRFLVRIFTETSAGDYLRKLSTIAGVSWKPRPVPLPAAPDCSVHG</sequence>
<keyword evidence="2" id="KW-1185">Reference proteome</keyword>
<gene>
    <name evidence="1" type="ORF">E4Q08_15310</name>
</gene>
<proteinExistence type="predicted"/>
<reference evidence="1" key="1">
    <citation type="submission" date="2019-03" db="EMBL/GenBank/DDBJ databases">
        <title>Metabolic reconstructions from genomes of highly enriched 'Candidatus Accumulibacter' and 'Candidatus Competibacter' bioreactor populations.</title>
        <authorList>
            <person name="Annavajhala M.K."/>
            <person name="Welles L."/>
            <person name="Abbas B."/>
            <person name="Sorokin D."/>
            <person name="Park H."/>
            <person name="Van Loosdrecht M."/>
            <person name="Chandran K."/>
        </authorList>
    </citation>
    <scope>NUCLEOTIDE SEQUENCE</scope>
    <source>
        <strain evidence="1">SBR_L</strain>
    </source>
</reference>